<dbReference type="SUPFAM" id="SSF56300">
    <property type="entry name" value="Metallo-dependent phosphatases"/>
    <property type="match status" value="1"/>
</dbReference>
<organism evidence="2 3">
    <name type="scientific">Catalinimonas alkaloidigena</name>
    <dbReference type="NCBI Taxonomy" id="1075417"/>
    <lineage>
        <taxon>Bacteria</taxon>
        <taxon>Pseudomonadati</taxon>
        <taxon>Bacteroidota</taxon>
        <taxon>Cytophagia</taxon>
        <taxon>Cytophagales</taxon>
        <taxon>Catalimonadaceae</taxon>
        <taxon>Catalinimonas</taxon>
    </lineage>
</organism>
<dbReference type="Proteomes" id="UP000198510">
    <property type="component" value="Unassembled WGS sequence"/>
</dbReference>
<dbReference type="PANTHER" id="PTHR33987:SF1">
    <property type="entry name" value="CALCINEURIN-LIKE METALLO-PHOSPHOESTERASE SUPERFAMILY PROTEIN"/>
    <property type="match status" value="1"/>
</dbReference>
<protein>
    <submittedName>
        <fullName evidence="2">Alkaline phosphatase D</fullName>
    </submittedName>
</protein>
<dbReference type="Pfam" id="PF09423">
    <property type="entry name" value="PhoD"/>
    <property type="match status" value="1"/>
</dbReference>
<keyword evidence="3" id="KW-1185">Reference proteome</keyword>
<dbReference type="EMBL" id="FNFO01000008">
    <property type="protein sequence ID" value="SDL80395.1"/>
    <property type="molecule type" value="Genomic_DNA"/>
</dbReference>
<evidence type="ECO:0000313" key="3">
    <source>
        <dbReference type="Proteomes" id="UP000198510"/>
    </source>
</evidence>
<dbReference type="Gene3D" id="3.60.21.70">
    <property type="entry name" value="PhoD-like phosphatase"/>
    <property type="match status" value="1"/>
</dbReference>
<evidence type="ECO:0000259" key="1">
    <source>
        <dbReference type="Pfam" id="PF09423"/>
    </source>
</evidence>
<dbReference type="InterPro" id="IPR038607">
    <property type="entry name" value="PhoD-like_sf"/>
</dbReference>
<feature type="domain" description="PhoD-like phosphatase metallophosphatase" evidence="1">
    <location>
        <begin position="122"/>
        <end position="373"/>
    </location>
</feature>
<sequence>MVGYSEMREVALWVQTTTAADVRFEYFDQAEPKTRYRTPTQRTEPQVAYAATLIADRVLPGKTYTYELFINNRKVTRPYPLTFQSQPLWQWRTDPPDFTFATGSCAYINEPAFDRPGTPYGSDYEIFQAMYETHPAFMLWLGDNTYLREPDWNTRTGVLHRYTHTRSLPEMQPFLGSVHQYAIWDDHDYGPNDADRSFAYKDLTSEVFRAFWPNPNYDVINEGGITGTFEWGDVQFFLLDDRYFRTPNDRYVGERHMLGKAQIDWLIDALVGSRAPFKFIAVGGQVLNPAPMFETMAIYPEEREELLRRLREVNVPGVIFLTGDRHHTEMSKLERPGTYPLYDLTTSSLTAGVAPPAKDENNYLRDPESLLVEHNFALLSVTGPRTDRMLTIRILDKEGKERWKKEIKASELRP</sequence>
<dbReference type="CDD" id="cd07389">
    <property type="entry name" value="MPP_PhoD"/>
    <property type="match status" value="1"/>
</dbReference>
<evidence type="ECO:0000313" key="2">
    <source>
        <dbReference type="EMBL" id="SDL80395.1"/>
    </source>
</evidence>
<dbReference type="STRING" id="1075417.SAMN05421823_108153"/>
<dbReference type="PANTHER" id="PTHR33987">
    <property type="entry name" value="CALCINEURIN-LIKE METALLO-PHOSPHOESTERASE SUPERFAMILY PROTEIN"/>
    <property type="match status" value="1"/>
</dbReference>
<dbReference type="InterPro" id="IPR018946">
    <property type="entry name" value="PhoD-like_MPP"/>
</dbReference>
<dbReference type="AlphaFoldDB" id="A0A1G9N3F0"/>
<proteinExistence type="predicted"/>
<dbReference type="InterPro" id="IPR029052">
    <property type="entry name" value="Metallo-depent_PP-like"/>
</dbReference>
<gene>
    <name evidence="2" type="ORF">SAMN05421823_108153</name>
</gene>
<name>A0A1G9N3F0_9BACT</name>
<reference evidence="2 3" key="1">
    <citation type="submission" date="2016-10" db="EMBL/GenBank/DDBJ databases">
        <authorList>
            <person name="de Groot N.N."/>
        </authorList>
    </citation>
    <scope>NUCLEOTIDE SEQUENCE [LARGE SCALE GENOMIC DNA]</scope>
    <source>
        <strain evidence="2 3">DSM 25186</strain>
    </source>
</reference>
<accession>A0A1G9N3F0</accession>